<evidence type="ECO:0000256" key="5">
    <source>
        <dbReference type="SAM" id="SignalP"/>
    </source>
</evidence>
<feature type="chain" id="PRO_5039556552" evidence="5">
    <location>
        <begin position="19"/>
        <end position="344"/>
    </location>
</feature>
<dbReference type="InterPro" id="IPR018389">
    <property type="entry name" value="DctP_fam"/>
</dbReference>
<dbReference type="GO" id="GO:0055085">
    <property type="term" value="P:transmembrane transport"/>
    <property type="evidence" value="ECO:0007669"/>
    <property type="project" value="InterPro"/>
</dbReference>
<comment type="subcellular location">
    <subcellularLocation>
        <location evidence="1">Cell envelope</location>
    </subcellularLocation>
</comment>
<reference evidence="6" key="1">
    <citation type="journal article" date="2021" name="PeerJ">
        <title>Extensive microbial diversity within the chicken gut microbiome revealed by metagenomics and culture.</title>
        <authorList>
            <person name="Gilroy R."/>
            <person name="Ravi A."/>
            <person name="Getino M."/>
            <person name="Pursley I."/>
            <person name="Horton D.L."/>
            <person name="Alikhan N.F."/>
            <person name="Baker D."/>
            <person name="Gharbi K."/>
            <person name="Hall N."/>
            <person name="Watson M."/>
            <person name="Adriaenssens E.M."/>
            <person name="Foster-Nyarko E."/>
            <person name="Jarju S."/>
            <person name="Secka A."/>
            <person name="Antonio M."/>
            <person name="Oren A."/>
            <person name="Chaudhuri R.R."/>
            <person name="La Ragione R."/>
            <person name="Hildebrand F."/>
            <person name="Pallen M.J."/>
        </authorList>
    </citation>
    <scope>NUCLEOTIDE SEQUENCE</scope>
    <source>
        <strain evidence="6">CHK169-2315</strain>
    </source>
</reference>
<comment type="caution">
    <text evidence="6">The sequence shown here is derived from an EMBL/GenBank/DDBJ whole genome shotgun (WGS) entry which is preliminary data.</text>
</comment>
<dbReference type="Gene3D" id="3.40.190.170">
    <property type="entry name" value="Bacterial extracellular solute-binding protein, family 7"/>
    <property type="match status" value="1"/>
</dbReference>
<keyword evidence="3" id="KW-0813">Transport</keyword>
<evidence type="ECO:0000256" key="3">
    <source>
        <dbReference type="ARBA" id="ARBA00022448"/>
    </source>
</evidence>
<sequence length="344" mass="38469">MKKHVLAFILVIVLGVMAACSNENASKGENSGEAKAGEKFDLRLATVVSAPHPWLDAAEYFKEEVEKRTDGNVTISIHHSGSLGDDETTIDEMRLGTIDFVIGGTQNAASFVPRLQIFGLAYLFEDMDHFERAIDENSLLFEYFEQEFVDKNLDVKLLALSGGGTRYLSNNKKEIKNPDDLKGLKLRLPGSPIENDIWSALGALPSSLSWNEVYSGIQTGVVEGFESTLSGYTGSKLYEVAPYVSLTEHLYMATHFTMSDLTFNKLPEEYQEIVDEVAKEAAKLGTEKGIEFDEELFKELEEREVTITEVERDKFVEILEPLHDDLAAQLDAEELVEIVRELKE</sequence>
<dbReference type="AlphaFoldDB" id="A0A9D1TJ19"/>
<dbReference type="PIRSF" id="PIRSF006470">
    <property type="entry name" value="DctB"/>
    <property type="match status" value="1"/>
</dbReference>
<organism evidence="6 7">
    <name type="scientific">Candidatus Pseudogracilibacillus intestinigallinarum</name>
    <dbReference type="NCBI Taxonomy" id="2838742"/>
    <lineage>
        <taxon>Bacteria</taxon>
        <taxon>Bacillati</taxon>
        <taxon>Bacillota</taxon>
        <taxon>Bacilli</taxon>
        <taxon>Bacillales</taxon>
        <taxon>Bacillaceae</taxon>
        <taxon>Pseudogracilibacillus</taxon>
    </lineage>
</organism>
<dbReference type="NCBIfam" id="TIGR00787">
    <property type="entry name" value="dctP"/>
    <property type="match status" value="1"/>
</dbReference>
<dbReference type="InterPro" id="IPR038404">
    <property type="entry name" value="TRAP_DctP_sf"/>
</dbReference>
<dbReference type="GO" id="GO:0030288">
    <property type="term" value="C:outer membrane-bounded periplasmic space"/>
    <property type="evidence" value="ECO:0007669"/>
    <property type="project" value="InterPro"/>
</dbReference>
<evidence type="ECO:0000313" key="6">
    <source>
        <dbReference type="EMBL" id="HIV73991.1"/>
    </source>
</evidence>
<proteinExistence type="inferred from homology"/>
<dbReference type="NCBIfam" id="NF037995">
    <property type="entry name" value="TRAP_S1"/>
    <property type="match status" value="1"/>
</dbReference>
<protein>
    <submittedName>
        <fullName evidence="6">TRAP transporter substrate-binding protein</fullName>
    </submittedName>
</protein>
<keyword evidence="4 5" id="KW-0732">Signal</keyword>
<accession>A0A9D1TJ19</accession>
<dbReference type="InterPro" id="IPR004682">
    <property type="entry name" value="TRAP_DctP"/>
</dbReference>
<dbReference type="PROSITE" id="PS51257">
    <property type="entry name" value="PROKAR_LIPOPROTEIN"/>
    <property type="match status" value="1"/>
</dbReference>
<evidence type="ECO:0000313" key="7">
    <source>
        <dbReference type="Proteomes" id="UP000823937"/>
    </source>
</evidence>
<evidence type="ECO:0000256" key="4">
    <source>
        <dbReference type="ARBA" id="ARBA00022729"/>
    </source>
</evidence>
<dbReference type="CDD" id="cd13603">
    <property type="entry name" value="PBP2_TRAP_Siap_TeaA_like"/>
    <property type="match status" value="1"/>
</dbReference>
<dbReference type="PANTHER" id="PTHR33376:SF4">
    <property type="entry name" value="SIALIC ACID-BINDING PERIPLASMIC PROTEIN SIAP"/>
    <property type="match status" value="1"/>
</dbReference>
<evidence type="ECO:0000256" key="1">
    <source>
        <dbReference type="ARBA" id="ARBA00004196"/>
    </source>
</evidence>
<reference evidence="6" key="2">
    <citation type="submission" date="2021-04" db="EMBL/GenBank/DDBJ databases">
        <authorList>
            <person name="Gilroy R."/>
        </authorList>
    </citation>
    <scope>NUCLEOTIDE SEQUENCE</scope>
    <source>
        <strain evidence="6">CHK169-2315</strain>
    </source>
</reference>
<evidence type="ECO:0000256" key="2">
    <source>
        <dbReference type="ARBA" id="ARBA00009023"/>
    </source>
</evidence>
<dbReference type="EMBL" id="DXHX01000040">
    <property type="protein sequence ID" value="HIV73991.1"/>
    <property type="molecule type" value="Genomic_DNA"/>
</dbReference>
<comment type="similarity">
    <text evidence="2">Belongs to the bacterial solute-binding protein 7 family.</text>
</comment>
<name>A0A9D1TJ19_9BACI</name>
<dbReference type="Pfam" id="PF03480">
    <property type="entry name" value="DctP"/>
    <property type="match status" value="1"/>
</dbReference>
<dbReference type="PANTHER" id="PTHR33376">
    <property type="match status" value="1"/>
</dbReference>
<feature type="signal peptide" evidence="5">
    <location>
        <begin position="1"/>
        <end position="18"/>
    </location>
</feature>
<gene>
    <name evidence="6" type="ORF">H9895_02795</name>
</gene>
<dbReference type="Proteomes" id="UP000823937">
    <property type="component" value="Unassembled WGS sequence"/>
</dbReference>